<dbReference type="SUPFAM" id="SSF55073">
    <property type="entry name" value="Nucleotide cyclase"/>
    <property type="match status" value="1"/>
</dbReference>
<dbReference type="FunFam" id="3.30.70.270:FF:000001">
    <property type="entry name" value="Diguanylate cyclase domain protein"/>
    <property type="match status" value="1"/>
</dbReference>
<feature type="modified residue" description="4-aspartylphosphate" evidence="3">
    <location>
        <position position="79"/>
    </location>
</feature>
<protein>
    <recommendedName>
        <fullName evidence="1">diguanylate cyclase</fullName>
        <ecNumber evidence="1">2.7.7.65</ecNumber>
    </recommendedName>
</protein>
<feature type="domain" description="GGDEF" evidence="6">
    <location>
        <begin position="388"/>
        <end position="523"/>
    </location>
</feature>
<proteinExistence type="predicted"/>
<dbReference type="InterPro" id="IPR000160">
    <property type="entry name" value="GGDEF_dom"/>
</dbReference>
<dbReference type="EC" id="2.7.7.65" evidence="1"/>
<comment type="catalytic activity">
    <reaction evidence="2">
        <text>2 GTP = 3',3'-c-di-GMP + 2 diphosphate</text>
        <dbReference type="Rhea" id="RHEA:24898"/>
        <dbReference type="ChEBI" id="CHEBI:33019"/>
        <dbReference type="ChEBI" id="CHEBI:37565"/>
        <dbReference type="ChEBI" id="CHEBI:58805"/>
        <dbReference type="EC" id="2.7.7.65"/>
    </reaction>
</comment>
<dbReference type="Pfam" id="PF00072">
    <property type="entry name" value="Response_reg"/>
    <property type="match status" value="1"/>
</dbReference>
<dbReference type="CDD" id="cd17574">
    <property type="entry name" value="REC_OmpR"/>
    <property type="match status" value="1"/>
</dbReference>
<name>A0A7V1PVB7_CALAY</name>
<dbReference type="Gene3D" id="3.30.70.270">
    <property type="match status" value="1"/>
</dbReference>
<dbReference type="InterPro" id="IPR011006">
    <property type="entry name" value="CheY-like_superfamily"/>
</dbReference>
<dbReference type="NCBIfam" id="TIGR00254">
    <property type="entry name" value="GGDEF"/>
    <property type="match status" value="1"/>
</dbReference>
<dbReference type="AlphaFoldDB" id="A0A7V1PVB7"/>
<dbReference type="SUPFAM" id="SSF55781">
    <property type="entry name" value="GAF domain-like"/>
    <property type="match status" value="1"/>
</dbReference>
<dbReference type="InterPro" id="IPR050469">
    <property type="entry name" value="Diguanylate_Cyclase"/>
</dbReference>
<evidence type="ECO:0000256" key="3">
    <source>
        <dbReference type="PROSITE-ProRule" id="PRU00169"/>
    </source>
</evidence>
<dbReference type="CDD" id="cd01949">
    <property type="entry name" value="GGDEF"/>
    <property type="match status" value="1"/>
</dbReference>
<dbReference type="SUPFAM" id="SSF52172">
    <property type="entry name" value="CheY-like"/>
    <property type="match status" value="1"/>
</dbReference>
<evidence type="ECO:0000256" key="1">
    <source>
        <dbReference type="ARBA" id="ARBA00012528"/>
    </source>
</evidence>
<dbReference type="PANTHER" id="PTHR45138:SF9">
    <property type="entry name" value="DIGUANYLATE CYCLASE DGCM-RELATED"/>
    <property type="match status" value="1"/>
</dbReference>
<dbReference type="Pfam" id="PF00990">
    <property type="entry name" value="GGDEF"/>
    <property type="match status" value="1"/>
</dbReference>
<dbReference type="InterPro" id="IPR029787">
    <property type="entry name" value="Nucleotide_cyclase"/>
</dbReference>
<evidence type="ECO:0000256" key="4">
    <source>
        <dbReference type="SAM" id="Coils"/>
    </source>
</evidence>
<dbReference type="SMART" id="SM00267">
    <property type="entry name" value="GGDEF"/>
    <property type="match status" value="1"/>
</dbReference>
<dbReference type="GO" id="GO:0052621">
    <property type="term" value="F:diguanylate cyclase activity"/>
    <property type="evidence" value="ECO:0007669"/>
    <property type="project" value="UniProtKB-EC"/>
</dbReference>
<dbReference type="EMBL" id="DRLD01000308">
    <property type="protein sequence ID" value="HED11217.1"/>
    <property type="molecule type" value="Genomic_DNA"/>
</dbReference>
<sequence length="528" mass="60126">MRAKQRIAPAGMDLIVKTDIGIMNKETPLKVLIIEDHKDMLMVLKKYLEDQDFKIITAETGEEGLELFNAQKPDLILVDIMLPGISGLDVIQTIKDRDDKEESTYIPIIVITAKNDIQDIVTGFNNGADDYIIKPFHFEELSARIKSAVRIKRLNEMLLTQSHSLENANKEISGLNNTLVAKNKELRKNIYGLHSLFEISMELSSILEYNELISRTIFTMMGQYSVKAAFYMQADQKMNQLRVYDSRGDIPVTIEELKLDAEDSLISYFRIHPAPSLIEEIRKEINTSSVFHKLENHNVTLIAPVMLKGKIEGLFCFGERVKSSPYEERELQQIAILANIISIAINNARLYREVEQLSYTDAMTDLHNYRYFRMRLNEEIMRDKRTRSGLSLLILDVDYFKNFNDTLGHQAGDRVLKQLSDILKETVRENDIVARYGGEEFAVILPSVDKKGAMILAERLRVNIEQAKFDGEEVQPGQRVTVSIGEASLLDSEMEADTLIKHADLALYAAKESGRNKVVAFSPDLIEE</sequence>
<feature type="coiled-coil region" evidence="4">
    <location>
        <begin position="151"/>
        <end position="185"/>
    </location>
</feature>
<evidence type="ECO:0000256" key="2">
    <source>
        <dbReference type="ARBA" id="ARBA00034247"/>
    </source>
</evidence>
<comment type="caution">
    <text evidence="7">The sequence shown here is derived from an EMBL/GenBank/DDBJ whole genome shotgun (WGS) entry which is preliminary data.</text>
</comment>
<dbReference type="PANTHER" id="PTHR45138">
    <property type="entry name" value="REGULATORY COMPONENTS OF SENSORY TRANSDUCTION SYSTEM"/>
    <property type="match status" value="1"/>
</dbReference>
<evidence type="ECO:0000259" key="6">
    <source>
        <dbReference type="PROSITE" id="PS50887"/>
    </source>
</evidence>
<dbReference type="SMART" id="SM00448">
    <property type="entry name" value="REC"/>
    <property type="match status" value="1"/>
</dbReference>
<accession>A0A7V1PVB7</accession>
<dbReference type="Proteomes" id="UP000886005">
    <property type="component" value="Unassembled WGS sequence"/>
</dbReference>
<dbReference type="PROSITE" id="PS50887">
    <property type="entry name" value="GGDEF"/>
    <property type="match status" value="1"/>
</dbReference>
<dbReference type="InterPro" id="IPR001789">
    <property type="entry name" value="Sig_transdc_resp-reg_receiver"/>
</dbReference>
<dbReference type="InterPro" id="IPR029016">
    <property type="entry name" value="GAF-like_dom_sf"/>
</dbReference>
<dbReference type="GO" id="GO:0000160">
    <property type="term" value="P:phosphorelay signal transduction system"/>
    <property type="evidence" value="ECO:0007669"/>
    <property type="project" value="InterPro"/>
</dbReference>
<feature type="domain" description="Response regulatory" evidence="5">
    <location>
        <begin position="30"/>
        <end position="149"/>
    </location>
</feature>
<dbReference type="Gene3D" id="3.30.450.40">
    <property type="match status" value="1"/>
</dbReference>
<evidence type="ECO:0000259" key="5">
    <source>
        <dbReference type="PROSITE" id="PS50110"/>
    </source>
</evidence>
<reference evidence="7" key="1">
    <citation type="journal article" date="2020" name="mSystems">
        <title>Genome- and Community-Level Interaction Insights into Carbon Utilization and Element Cycling Functions of Hydrothermarchaeota in Hydrothermal Sediment.</title>
        <authorList>
            <person name="Zhou Z."/>
            <person name="Liu Y."/>
            <person name="Xu W."/>
            <person name="Pan J."/>
            <person name="Luo Z.H."/>
            <person name="Li M."/>
        </authorList>
    </citation>
    <scope>NUCLEOTIDE SEQUENCE [LARGE SCALE GENOMIC DNA]</scope>
    <source>
        <strain evidence="7">HyVt-456</strain>
    </source>
</reference>
<dbReference type="GO" id="GO:0005886">
    <property type="term" value="C:plasma membrane"/>
    <property type="evidence" value="ECO:0007669"/>
    <property type="project" value="TreeGrafter"/>
</dbReference>
<dbReference type="GO" id="GO:0043709">
    <property type="term" value="P:cell adhesion involved in single-species biofilm formation"/>
    <property type="evidence" value="ECO:0007669"/>
    <property type="project" value="TreeGrafter"/>
</dbReference>
<dbReference type="GO" id="GO:1902201">
    <property type="term" value="P:negative regulation of bacterial-type flagellum-dependent cell motility"/>
    <property type="evidence" value="ECO:0007669"/>
    <property type="project" value="TreeGrafter"/>
</dbReference>
<organism evidence="7">
    <name type="scientific">Caldithrix abyssi</name>
    <dbReference type="NCBI Taxonomy" id="187145"/>
    <lineage>
        <taxon>Bacteria</taxon>
        <taxon>Pseudomonadati</taxon>
        <taxon>Calditrichota</taxon>
        <taxon>Calditrichia</taxon>
        <taxon>Calditrichales</taxon>
        <taxon>Calditrichaceae</taxon>
        <taxon>Caldithrix</taxon>
    </lineage>
</organism>
<keyword evidence="4" id="KW-0175">Coiled coil</keyword>
<dbReference type="InterPro" id="IPR043128">
    <property type="entry name" value="Rev_trsase/Diguanyl_cyclase"/>
</dbReference>
<dbReference type="PROSITE" id="PS50110">
    <property type="entry name" value="RESPONSE_REGULATORY"/>
    <property type="match status" value="1"/>
</dbReference>
<dbReference type="Gene3D" id="3.40.50.2300">
    <property type="match status" value="1"/>
</dbReference>
<evidence type="ECO:0000313" key="7">
    <source>
        <dbReference type="EMBL" id="HED11217.1"/>
    </source>
</evidence>
<gene>
    <name evidence="7" type="ORF">ENJ10_11060</name>
</gene>
<keyword evidence="3" id="KW-0597">Phosphoprotein</keyword>